<organism evidence="2 3">
    <name type="scientific">Drechmeria coniospora</name>
    <name type="common">Nematophagous fungus</name>
    <name type="synonym">Meria coniospora</name>
    <dbReference type="NCBI Taxonomy" id="98403"/>
    <lineage>
        <taxon>Eukaryota</taxon>
        <taxon>Fungi</taxon>
        <taxon>Dikarya</taxon>
        <taxon>Ascomycota</taxon>
        <taxon>Pezizomycotina</taxon>
        <taxon>Sordariomycetes</taxon>
        <taxon>Hypocreomycetidae</taxon>
        <taxon>Hypocreales</taxon>
        <taxon>Ophiocordycipitaceae</taxon>
        <taxon>Drechmeria</taxon>
    </lineage>
</organism>
<dbReference type="Pfam" id="PF09796">
    <property type="entry name" value="QCR10"/>
    <property type="match status" value="1"/>
</dbReference>
<keyword evidence="1" id="KW-1133">Transmembrane helix</keyword>
<gene>
    <name evidence="2" type="ORF">DCS_00272</name>
</gene>
<dbReference type="Proteomes" id="UP000076580">
    <property type="component" value="Chromosome 01"/>
</dbReference>
<dbReference type="GO" id="GO:0006122">
    <property type="term" value="P:mitochondrial electron transport, ubiquinol to cytochrome c"/>
    <property type="evidence" value="ECO:0007669"/>
    <property type="project" value="InterPro"/>
</dbReference>
<accession>A0A151GQ73</accession>
<keyword evidence="3" id="KW-1185">Reference proteome</keyword>
<dbReference type="STRING" id="98403.A0A151GQ73"/>
<evidence type="ECO:0000313" key="3">
    <source>
        <dbReference type="Proteomes" id="UP000076580"/>
    </source>
</evidence>
<comment type="caution">
    <text evidence="2">The sequence shown here is derived from an EMBL/GenBank/DDBJ whole genome shotgun (WGS) entry which is preliminary data.</text>
</comment>
<dbReference type="EMBL" id="LAYC01000001">
    <property type="protein sequence ID" value="KYK59142.1"/>
    <property type="molecule type" value="Genomic_DNA"/>
</dbReference>
<keyword evidence="1" id="KW-0812">Transmembrane</keyword>
<dbReference type="GeneID" id="63712915"/>
<evidence type="ECO:0000313" key="2">
    <source>
        <dbReference type="EMBL" id="KYK59142.1"/>
    </source>
</evidence>
<feature type="transmembrane region" description="Helical" evidence="1">
    <location>
        <begin position="35"/>
        <end position="56"/>
    </location>
</feature>
<reference evidence="2 3" key="1">
    <citation type="journal article" date="2016" name="Sci. Rep.">
        <title>Insights into Adaptations to a Near-Obligate Nematode Endoparasitic Lifestyle from the Finished Genome of Drechmeria coniospora.</title>
        <authorList>
            <person name="Zhang L."/>
            <person name="Zhou Z."/>
            <person name="Guo Q."/>
            <person name="Fokkens L."/>
            <person name="Miskei M."/>
            <person name="Pocsi I."/>
            <person name="Zhang W."/>
            <person name="Chen M."/>
            <person name="Wang L."/>
            <person name="Sun Y."/>
            <person name="Donzelli B.G."/>
            <person name="Gibson D.M."/>
            <person name="Nelson D.R."/>
            <person name="Luo J.G."/>
            <person name="Rep M."/>
            <person name="Liu H."/>
            <person name="Yang S."/>
            <person name="Wang J."/>
            <person name="Krasnoff S.B."/>
            <person name="Xu Y."/>
            <person name="Molnar I."/>
            <person name="Lin M."/>
        </authorList>
    </citation>
    <scope>NUCLEOTIDE SEQUENCE [LARGE SCALE GENOMIC DNA]</scope>
    <source>
        <strain evidence="2 3">ARSEF 6962</strain>
    </source>
</reference>
<dbReference type="PANTHER" id="PTHR28254:SF1">
    <property type="entry name" value="CYTOCHROME B-C1 COMPLEX SUBUNIT 10, MITOCHONDRIAL"/>
    <property type="match status" value="1"/>
</dbReference>
<dbReference type="InterPro" id="IPR019182">
    <property type="entry name" value="Cytochrome_b-c1_su10_fun"/>
</dbReference>
<evidence type="ECO:0000256" key="1">
    <source>
        <dbReference type="SAM" id="Phobius"/>
    </source>
</evidence>
<protein>
    <submittedName>
        <fullName evidence="2">Uncharacterized protein</fullName>
    </submittedName>
</protein>
<dbReference type="GO" id="GO:0005739">
    <property type="term" value="C:mitochondrion"/>
    <property type="evidence" value="ECO:0007669"/>
    <property type="project" value="GOC"/>
</dbReference>
<dbReference type="AlphaFoldDB" id="A0A151GQ73"/>
<sequence>MVFNQNSGRAASFKSAYGPKYHYEPNLNGLNKTTLFRLGLRTASFGGAAAIAAIFYTSGIPRIQRDILQPIPFFGKFFIKEEVPASDNPF</sequence>
<dbReference type="PANTHER" id="PTHR28254">
    <property type="entry name" value="CYTOCHROME B-C1 COMPLEX SUBUNIT 10"/>
    <property type="match status" value="1"/>
</dbReference>
<dbReference type="RefSeq" id="XP_040658494.1">
    <property type="nucleotide sequence ID" value="XM_040797611.1"/>
</dbReference>
<dbReference type="InParanoid" id="A0A151GQ73"/>
<name>A0A151GQ73_DRECN</name>
<keyword evidence="1" id="KW-0472">Membrane</keyword>
<proteinExistence type="predicted"/>